<evidence type="ECO:0000256" key="1">
    <source>
        <dbReference type="SAM" id="MobiDB-lite"/>
    </source>
</evidence>
<protein>
    <submittedName>
        <fullName evidence="2">Uncharacterized protein</fullName>
    </submittedName>
</protein>
<proteinExistence type="predicted"/>
<comment type="caution">
    <text evidence="2">The sequence shown here is derived from an EMBL/GenBank/DDBJ whole genome shotgun (WGS) entry which is preliminary data.</text>
</comment>
<gene>
    <name evidence="2" type="ORF">V7x_17620</name>
</gene>
<feature type="region of interest" description="Disordered" evidence="1">
    <location>
        <begin position="1"/>
        <end position="36"/>
    </location>
</feature>
<evidence type="ECO:0000313" key="2">
    <source>
        <dbReference type="EMBL" id="TWU66204.1"/>
    </source>
</evidence>
<reference evidence="2 3" key="1">
    <citation type="submission" date="2019-02" db="EMBL/GenBank/DDBJ databases">
        <title>Deep-cultivation of Planctomycetes and their phenomic and genomic characterization uncovers novel biology.</title>
        <authorList>
            <person name="Wiegand S."/>
            <person name="Jogler M."/>
            <person name="Boedeker C."/>
            <person name="Pinto D."/>
            <person name="Vollmers J."/>
            <person name="Rivas-Marin E."/>
            <person name="Kohn T."/>
            <person name="Peeters S.H."/>
            <person name="Heuer A."/>
            <person name="Rast P."/>
            <person name="Oberbeckmann S."/>
            <person name="Bunk B."/>
            <person name="Jeske O."/>
            <person name="Meyerdierks A."/>
            <person name="Storesund J.E."/>
            <person name="Kallscheuer N."/>
            <person name="Luecker S."/>
            <person name="Lage O.M."/>
            <person name="Pohl T."/>
            <person name="Merkel B.J."/>
            <person name="Hornburger P."/>
            <person name="Mueller R.-W."/>
            <person name="Bruemmer F."/>
            <person name="Labrenz M."/>
            <person name="Spormann A.M."/>
            <person name="Op Den Camp H."/>
            <person name="Overmann J."/>
            <person name="Amann R."/>
            <person name="Jetten M.S.M."/>
            <person name="Mascher T."/>
            <person name="Medema M.H."/>
            <person name="Devos D.P."/>
            <person name="Kaster A.-K."/>
            <person name="Ovreas L."/>
            <person name="Rohde M."/>
            <person name="Galperin M.Y."/>
            <person name="Jogler C."/>
        </authorList>
    </citation>
    <scope>NUCLEOTIDE SEQUENCE [LARGE SCALE GENOMIC DNA]</scope>
    <source>
        <strain evidence="2 3">V7</strain>
    </source>
</reference>
<evidence type="ECO:0000313" key="3">
    <source>
        <dbReference type="Proteomes" id="UP000316476"/>
    </source>
</evidence>
<dbReference type="AlphaFoldDB" id="A0A5C6FV72"/>
<dbReference type="Proteomes" id="UP000316476">
    <property type="component" value="Unassembled WGS sequence"/>
</dbReference>
<organism evidence="2 3">
    <name type="scientific">Crateriforma conspicua</name>
    <dbReference type="NCBI Taxonomy" id="2527996"/>
    <lineage>
        <taxon>Bacteria</taxon>
        <taxon>Pseudomonadati</taxon>
        <taxon>Planctomycetota</taxon>
        <taxon>Planctomycetia</taxon>
        <taxon>Planctomycetales</taxon>
        <taxon>Planctomycetaceae</taxon>
        <taxon>Crateriforma</taxon>
    </lineage>
</organism>
<sequence>MTATGCNGYAIGSGELGISTPPRLSQIRSGGRPDQRRCPIAVTVEGSLAEPVYFVRQADQRRLPSNDDRESVD</sequence>
<accession>A0A5C6FV72</accession>
<name>A0A5C6FV72_9PLAN</name>
<dbReference type="EMBL" id="SJPZ01000001">
    <property type="protein sequence ID" value="TWU66204.1"/>
    <property type="molecule type" value="Genomic_DNA"/>
</dbReference>